<evidence type="ECO:0000256" key="4">
    <source>
        <dbReference type="ARBA" id="ARBA00022525"/>
    </source>
</evidence>
<evidence type="ECO:0000256" key="2">
    <source>
        <dbReference type="ARBA" id="ARBA00008313"/>
    </source>
</evidence>
<keyword evidence="5 11" id="KW-0732">Signal</keyword>
<comment type="subcellular location">
    <subcellularLocation>
        <location evidence="1">Secreted</location>
    </subcellularLocation>
</comment>
<evidence type="ECO:0000256" key="1">
    <source>
        <dbReference type="ARBA" id="ARBA00004613"/>
    </source>
</evidence>
<dbReference type="Pfam" id="PF23541">
    <property type="entry name" value="CRF-BP_C"/>
    <property type="match status" value="1"/>
</dbReference>
<evidence type="ECO:0000313" key="13">
    <source>
        <dbReference type="EnsemblMetazoa" id="XP_014254909.1"/>
    </source>
</evidence>
<evidence type="ECO:0000259" key="12">
    <source>
        <dbReference type="PROSITE" id="PS01180"/>
    </source>
</evidence>
<dbReference type="GO" id="GO:0051424">
    <property type="term" value="F:corticotropin-releasing hormone binding"/>
    <property type="evidence" value="ECO:0007669"/>
    <property type="project" value="InterPro"/>
</dbReference>
<dbReference type="Proteomes" id="UP000494040">
    <property type="component" value="Unassembled WGS sequence"/>
</dbReference>
<evidence type="ECO:0000256" key="5">
    <source>
        <dbReference type="ARBA" id="ARBA00022729"/>
    </source>
</evidence>
<evidence type="ECO:0000256" key="3">
    <source>
        <dbReference type="ARBA" id="ARBA00015713"/>
    </source>
</evidence>
<dbReference type="AlphaFoldDB" id="A0A8I6S0E5"/>
<name>A0A8I6S0E5_CIMLE</name>
<keyword evidence="7" id="KW-0325">Glycoprotein</keyword>
<comment type="caution">
    <text evidence="10">Lacks conserved residue(s) required for the propagation of feature annotation.</text>
</comment>
<organism evidence="13 14">
    <name type="scientific">Cimex lectularius</name>
    <name type="common">Bed bug</name>
    <name type="synonym">Acanthia lectularia</name>
    <dbReference type="NCBI Taxonomy" id="79782"/>
    <lineage>
        <taxon>Eukaryota</taxon>
        <taxon>Metazoa</taxon>
        <taxon>Ecdysozoa</taxon>
        <taxon>Arthropoda</taxon>
        <taxon>Hexapoda</taxon>
        <taxon>Insecta</taxon>
        <taxon>Pterygota</taxon>
        <taxon>Neoptera</taxon>
        <taxon>Paraneoptera</taxon>
        <taxon>Hemiptera</taxon>
        <taxon>Heteroptera</taxon>
        <taxon>Panheteroptera</taxon>
        <taxon>Cimicomorpha</taxon>
        <taxon>Cimicidae</taxon>
        <taxon>Cimex</taxon>
    </lineage>
</organism>
<evidence type="ECO:0000256" key="6">
    <source>
        <dbReference type="ARBA" id="ARBA00023157"/>
    </source>
</evidence>
<evidence type="ECO:0000313" key="14">
    <source>
        <dbReference type="Proteomes" id="UP000494040"/>
    </source>
</evidence>
<evidence type="ECO:0000256" key="7">
    <source>
        <dbReference type="ARBA" id="ARBA00023180"/>
    </source>
</evidence>
<dbReference type="InterPro" id="IPR008435">
    <property type="entry name" value="CRF-bd"/>
</dbReference>
<dbReference type="InterPro" id="IPR000859">
    <property type="entry name" value="CUB_dom"/>
</dbReference>
<evidence type="ECO:0000256" key="11">
    <source>
        <dbReference type="SAM" id="SignalP"/>
    </source>
</evidence>
<dbReference type="OrthoDB" id="10056927at2759"/>
<dbReference type="GeneID" id="106669736"/>
<feature type="signal peptide" evidence="11">
    <location>
        <begin position="1"/>
        <end position="16"/>
    </location>
</feature>
<feature type="domain" description="CUB" evidence="12">
    <location>
        <begin position="42"/>
        <end position="162"/>
    </location>
</feature>
<sequence length="304" mass="33242">MFSSAILIFILTTATASPFPKVRSGLSGAKTKRSSDSIIKDCFHVASTEGHYYYRSTSNDPTVCGFYVVADPSQVVEIFFDYLDVPCNTGGLVAVVDGWELNGGYFPTVSEHPLPLEQRVSEFCGLTAPSKVFITSQNAALIQYRVPKQSKGFSFKVNFLKNPSPCNMLIDGLEDLYTVRQTGKASNCSLMALYPVHASILSLNVGETVPGFNKKETGTMRRCQESGLKDYVEISGGYDLVTPKQKQAETFCGVDTYPRPTEETVLCGISTIKLVSSGEYDNILVVKIRQAGEQDLLSPTIICD</sequence>
<evidence type="ECO:0000256" key="10">
    <source>
        <dbReference type="PROSITE-ProRule" id="PRU00059"/>
    </source>
</evidence>
<dbReference type="GO" id="GO:0051460">
    <property type="term" value="P:negative regulation of corticotropin secretion"/>
    <property type="evidence" value="ECO:0007669"/>
    <property type="project" value="TreeGrafter"/>
</dbReference>
<dbReference type="GO" id="GO:0005615">
    <property type="term" value="C:extracellular space"/>
    <property type="evidence" value="ECO:0007669"/>
    <property type="project" value="TreeGrafter"/>
</dbReference>
<protein>
    <recommendedName>
        <fullName evidence="3">Corticotropin-releasing factor-binding protein</fullName>
    </recommendedName>
    <alternativeName>
        <fullName evidence="9">Corticotropin-releasing hormone-binding protein</fullName>
    </alternativeName>
</protein>
<dbReference type="SUPFAM" id="SSF49854">
    <property type="entry name" value="Spermadhesin, CUB domain"/>
    <property type="match status" value="1"/>
</dbReference>
<keyword evidence="6" id="KW-1015">Disulfide bond</keyword>
<dbReference type="InterPro" id="IPR035914">
    <property type="entry name" value="Sperma_CUB_dom_sf"/>
</dbReference>
<dbReference type="PANTHER" id="PTHR10278:SF0">
    <property type="entry name" value="CORTICOTROPIN-RELEASING FACTOR-BINDING PROTEIN"/>
    <property type="match status" value="1"/>
</dbReference>
<proteinExistence type="inferred from homology"/>
<dbReference type="GO" id="GO:0009755">
    <property type="term" value="P:hormone-mediated signaling pathway"/>
    <property type="evidence" value="ECO:0007669"/>
    <property type="project" value="TreeGrafter"/>
</dbReference>
<comment type="similarity">
    <text evidence="2">Belongs to the CRF-binding protein family.</text>
</comment>
<reference evidence="13" key="1">
    <citation type="submission" date="2022-01" db="UniProtKB">
        <authorList>
            <consortium name="EnsemblMetazoa"/>
        </authorList>
    </citation>
    <scope>IDENTIFICATION</scope>
</reference>
<keyword evidence="14" id="KW-1185">Reference proteome</keyword>
<dbReference type="Pfam" id="PF05428">
    <property type="entry name" value="CRF-BP_N"/>
    <property type="match status" value="1"/>
</dbReference>
<dbReference type="KEGG" id="clec:106669736"/>
<evidence type="ECO:0000256" key="8">
    <source>
        <dbReference type="ARBA" id="ARBA00024997"/>
    </source>
</evidence>
<feature type="chain" id="PRO_5035196726" description="Corticotropin-releasing factor-binding protein" evidence="11">
    <location>
        <begin position="17"/>
        <end position="304"/>
    </location>
</feature>
<dbReference type="EnsemblMetazoa" id="XM_014399423.2">
    <property type="protein sequence ID" value="XP_014254909.1"/>
    <property type="gene ID" value="LOC106669736"/>
</dbReference>
<dbReference type="RefSeq" id="XP_014254909.1">
    <property type="nucleotide sequence ID" value="XM_014399423.2"/>
</dbReference>
<dbReference type="InterPro" id="IPR056178">
    <property type="entry name" value="CRF-BP_C"/>
</dbReference>
<dbReference type="PANTHER" id="PTHR10278">
    <property type="entry name" value="CORTICOTROPIN-RELEASING FACTOR-BINDING PROTEIN"/>
    <property type="match status" value="1"/>
</dbReference>
<evidence type="ECO:0000256" key="9">
    <source>
        <dbReference type="ARBA" id="ARBA00033162"/>
    </source>
</evidence>
<dbReference type="InterPro" id="IPR056177">
    <property type="entry name" value="CRF-BP_N"/>
</dbReference>
<comment type="function">
    <text evidence="8">Binds CRF and inactivates it. May prevent inappropriate pituitary-adrenal stimulation in pregnancy.</text>
</comment>
<dbReference type="Gene3D" id="2.60.120.290">
    <property type="entry name" value="Spermadhesin, CUB domain"/>
    <property type="match status" value="1"/>
</dbReference>
<accession>A0A8I6S0E5</accession>
<dbReference type="OMA" id="EFCFPSI"/>
<keyword evidence="4" id="KW-0964">Secreted</keyword>
<dbReference type="PROSITE" id="PS01180">
    <property type="entry name" value="CUB"/>
    <property type="match status" value="1"/>
</dbReference>